<feature type="domain" description="RNase H type-1" evidence="1">
    <location>
        <begin position="12"/>
        <end position="87"/>
    </location>
</feature>
<evidence type="ECO:0000313" key="2">
    <source>
        <dbReference type="EMBL" id="KAK5803694.1"/>
    </source>
</evidence>
<dbReference type="EMBL" id="JARKNE010000009">
    <property type="protein sequence ID" value="KAK5803694.1"/>
    <property type="molecule type" value="Genomic_DNA"/>
</dbReference>
<dbReference type="InterPro" id="IPR002156">
    <property type="entry name" value="RNaseH_domain"/>
</dbReference>
<name>A0ABR0NT57_GOSAR</name>
<reference evidence="2 3" key="1">
    <citation type="submission" date="2023-03" db="EMBL/GenBank/DDBJ databases">
        <title>WGS of Gossypium arboreum.</title>
        <authorList>
            <person name="Yu D."/>
        </authorList>
    </citation>
    <scope>NUCLEOTIDE SEQUENCE [LARGE SCALE GENOMIC DNA]</scope>
    <source>
        <tissue evidence="2">Leaf</tissue>
    </source>
</reference>
<dbReference type="Proteomes" id="UP001358586">
    <property type="component" value="Chromosome 9"/>
</dbReference>
<evidence type="ECO:0000313" key="3">
    <source>
        <dbReference type="Proteomes" id="UP001358586"/>
    </source>
</evidence>
<sequence>MANMGFRKEYKAFDKRNYRSASSLVVRDQLGVLKGSKIILHENIPFRFVAEAHAGLDAIKLVIETGLTTTTIKGNSKTVVKNANRQKWTS</sequence>
<accession>A0ABR0NT57</accession>
<evidence type="ECO:0000259" key="1">
    <source>
        <dbReference type="Pfam" id="PF13456"/>
    </source>
</evidence>
<organism evidence="2 3">
    <name type="scientific">Gossypium arboreum</name>
    <name type="common">Tree cotton</name>
    <name type="synonym">Gossypium nanking</name>
    <dbReference type="NCBI Taxonomy" id="29729"/>
    <lineage>
        <taxon>Eukaryota</taxon>
        <taxon>Viridiplantae</taxon>
        <taxon>Streptophyta</taxon>
        <taxon>Embryophyta</taxon>
        <taxon>Tracheophyta</taxon>
        <taxon>Spermatophyta</taxon>
        <taxon>Magnoliopsida</taxon>
        <taxon>eudicotyledons</taxon>
        <taxon>Gunneridae</taxon>
        <taxon>Pentapetalae</taxon>
        <taxon>rosids</taxon>
        <taxon>malvids</taxon>
        <taxon>Malvales</taxon>
        <taxon>Malvaceae</taxon>
        <taxon>Malvoideae</taxon>
        <taxon>Gossypium</taxon>
    </lineage>
</organism>
<protein>
    <recommendedName>
        <fullName evidence="1">RNase H type-1 domain-containing protein</fullName>
    </recommendedName>
</protein>
<gene>
    <name evidence="2" type="ORF">PVK06_031343</name>
</gene>
<comment type="caution">
    <text evidence="2">The sequence shown here is derived from an EMBL/GenBank/DDBJ whole genome shotgun (WGS) entry which is preliminary data.</text>
</comment>
<proteinExistence type="predicted"/>
<keyword evidence="3" id="KW-1185">Reference proteome</keyword>
<dbReference type="Pfam" id="PF13456">
    <property type="entry name" value="RVT_3"/>
    <property type="match status" value="1"/>
</dbReference>